<accession>A0A0A9NTC1</accession>
<protein>
    <submittedName>
        <fullName evidence="1">CDPK2</fullName>
    </submittedName>
</protein>
<sequence>MSPRTGPGPALCQGSRLSAHPHTACQESCLVSASAGQPQEGLLEGSWLEACTSPRLSMMAEEGCNWEVSVLVFAGENSHSHWFLRDQNPGP</sequence>
<proteinExistence type="predicted"/>
<organism evidence="1">
    <name type="scientific">Arundo donax</name>
    <name type="common">Giant reed</name>
    <name type="synonym">Donax arundinaceus</name>
    <dbReference type="NCBI Taxonomy" id="35708"/>
    <lineage>
        <taxon>Eukaryota</taxon>
        <taxon>Viridiplantae</taxon>
        <taxon>Streptophyta</taxon>
        <taxon>Embryophyta</taxon>
        <taxon>Tracheophyta</taxon>
        <taxon>Spermatophyta</taxon>
        <taxon>Magnoliopsida</taxon>
        <taxon>Liliopsida</taxon>
        <taxon>Poales</taxon>
        <taxon>Poaceae</taxon>
        <taxon>PACMAD clade</taxon>
        <taxon>Arundinoideae</taxon>
        <taxon>Arundineae</taxon>
        <taxon>Arundo</taxon>
    </lineage>
</organism>
<reference evidence="1" key="2">
    <citation type="journal article" date="2015" name="Data Brief">
        <title>Shoot transcriptome of the giant reed, Arundo donax.</title>
        <authorList>
            <person name="Barrero R.A."/>
            <person name="Guerrero F.D."/>
            <person name="Moolhuijzen P."/>
            <person name="Goolsby J.A."/>
            <person name="Tidwell J."/>
            <person name="Bellgard S.E."/>
            <person name="Bellgard M.I."/>
        </authorList>
    </citation>
    <scope>NUCLEOTIDE SEQUENCE</scope>
    <source>
        <tissue evidence="1">Shoot tissue taken approximately 20 cm above the soil surface</tissue>
    </source>
</reference>
<evidence type="ECO:0000313" key="1">
    <source>
        <dbReference type="EMBL" id="JAD89220.1"/>
    </source>
</evidence>
<reference evidence="1" key="1">
    <citation type="submission" date="2014-09" db="EMBL/GenBank/DDBJ databases">
        <authorList>
            <person name="Magalhaes I.L.F."/>
            <person name="Oliveira U."/>
            <person name="Santos F.R."/>
            <person name="Vidigal T.H.D.A."/>
            <person name="Brescovit A.D."/>
            <person name="Santos A.J."/>
        </authorList>
    </citation>
    <scope>NUCLEOTIDE SEQUENCE</scope>
    <source>
        <tissue evidence="1">Shoot tissue taken approximately 20 cm above the soil surface</tissue>
    </source>
</reference>
<name>A0A0A9NTC1_ARUDO</name>
<dbReference type="EMBL" id="GBRH01208675">
    <property type="protein sequence ID" value="JAD89220.1"/>
    <property type="molecule type" value="Transcribed_RNA"/>
</dbReference>
<dbReference type="AlphaFoldDB" id="A0A0A9NTC1"/>